<accession>A0A841TVQ9</accession>
<dbReference type="Gene3D" id="3.10.180.10">
    <property type="entry name" value="2,3-Dihydroxybiphenyl 1,2-Dioxygenase, domain 1"/>
    <property type="match status" value="1"/>
</dbReference>
<protein>
    <submittedName>
        <fullName evidence="2">VOC family protein</fullName>
    </submittedName>
</protein>
<dbReference type="PANTHER" id="PTHR33990">
    <property type="entry name" value="PROTEIN YJDN-RELATED"/>
    <property type="match status" value="1"/>
</dbReference>
<keyword evidence="3" id="KW-1185">Reference proteome</keyword>
<dbReference type="InterPro" id="IPR028973">
    <property type="entry name" value="PhnB-like"/>
</dbReference>
<dbReference type="EMBL" id="JACJVR010000020">
    <property type="protein sequence ID" value="MBB6691108.1"/>
    <property type="molecule type" value="Genomic_DNA"/>
</dbReference>
<comment type="caution">
    <text evidence="2">The sequence shown here is derived from an EMBL/GenBank/DDBJ whole genome shotgun (WGS) entry which is preliminary data.</text>
</comment>
<evidence type="ECO:0000313" key="2">
    <source>
        <dbReference type="EMBL" id="MBB6691108.1"/>
    </source>
</evidence>
<name>A0A841TVQ9_9BACL</name>
<dbReference type="RefSeq" id="WP_185135107.1">
    <property type="nucleotide sequence ID" value="NZ_BORM01000056.1"/>
</dbReference>
<organism evidence="2 3">
    <name type="scientific">Cohnella xylanilytica</name>
    <dbReference type="NCBI Taxonomy" id="557555"/>
    <lineage>
        <taxon>Bacteria</taxon>
        <taxon>Bacillati</taxon>
        <taxon>Bacillota</taxon>
        <taxon>Bacilli</taxon>
        <taxon>Bacillales</taxon>
        <taxon>Paenibacillaceae</taxon>
        <taxon>Cohnella</taxon>
    </lineage>
</organism>
<dbReference type="Proteomes" id="UP000553776">
    <property type="component" value="Unassembled WGS sequence"/>
</dbReference>
<dbReference type="SUPFAM" id="SSF54593">
    <property type="entry name" value="Glyoxalase/Bleomycin resistance protein/Dihydroxybiphenyl dioxygenase"/>
    <property type="match status" value="1"/>
</dbReference>
<evidence type="ECO:0000313" key="3">
    <source>
        <dbReference type="Proteomes" id="UP000553776"/>
    </source>
</evidence>
<dbReference type="PANTHER" id="PTHR33990:SF1">
    <property type="entry name" value="PROTEIN YJDN"/>
    <property type="match status" value="1"/>
</dbReference>
<dbReference type="CDD" id="cd06588">
    <property type="entry name" value="PhnB_like"/>
    <property type="match status" value="1"/>
</dbReference>
<proteinExistence type="predicted"/>
<sequence length="139" mass="15054">MTAQLNAYIHSEDAKTQAAFYAQALGGEIVSTMTYGQIPGTPEAMKDKVMHMALRAAGGNLLFLSDSVGLGGPDSSGTPRGLRFIALALSYGDEAEARQAFEKLAEGGEVKYPFELQPWGAYYGEIEDRFGVNWQIVKQ</sequence>
<dbReference type="InterPro" id="IPR029068">
    <property type="entry name" value="Glyas_Bleomycin-R_OHBP_Dase"/>
</dbReference>
<feature type="domain" description="Glyoxalase/fosfomycin resistance/dioxygenase" evidence="1">
    <location>
        <begin position="13"/>
        <end position="136"/>
    </location>
</feature>
<evidence type="ECO:0000259" key="1">
    <source>
        <dbReference type="Pfam" id="PF00903"/>
    </source>
</evidence>
<dbReference type="AlphaFoldDB" id="A0A841TVQ9"/>
<dbReference type="Pfam" id="PF00903">
    <property type="entry name" value="Glyoxalase"/>
    <property type="match status" value="1"/>
</dbReference>
<gene>
    <name evidence="2" type="ORF">H7B90_06795</name>
</gene>
<reference evidence="2 3" key="1">
    <citation type="submission" date="2020-08" db="EMBL/GenBank/DDBJ databases">
        <title>Cohnella phylogeny.</title>
        <authorList>
            <person name="Dunlap C."/>
        </authorList>
    </citation>
    <scope>NUCLEOTIDE SEQUENCE [LARGE SCALE GENOMIC DNA]</scope>
    <source>
        <strain evidence="2 3">DSM 25239</strain>
    </source>
</reference>
<dbReference type="InterPro" id="IPR004360">
    <property type="entry name" value="Glyas_Fos-R_dOase_dom"/>
</dbReference>